<dbReference type="EMBL" id="KN837299">
    <property type="protein sequence ID" value="KIJ28728.1"/>
    <property type="molecule type" value="Genomic_DNA"/>
</dbReference>
<name>A0A0C9TGZ2_SPHS4</name>
<dbReference type="Proteomes" id="UP000054279">
    <property type="component" value="Unassembled WGS sequence"/>
</dbReference>
<dbReference type="OrthoDB" id="3237250at2759"/>
<accession>A0A0C9TGZ2</accession>
<reference evidence="1 2" key="1">
    <citation type="submission" date="2014-06" db="EMBL/GenBank/DDBJ databases">
        <title>Evolutionary Origins and Diversification of the Mycorrhizal Mutualists.</title>
        <authorList>
            <consortium name="DOE Joint Genome Institute"/>
            <consortium name="Mycorrhizal Genomics Consortium"/>
            <person name="Kohler A."/>
            <person name="Kuo A."/>
            <person name="Nagy L.G."/>
            <person name="Floudas D."/>
            <person name="Copeland A."/>
            <person name="Barry K.W."/>
            <person name="Cichocki N."/>
            <person name="Veneault-Fourrey C."/>
            <person name="LaButti K."/>
            <person name="Lindquist E.A."/>
            <person name="Lipzen A."/>
            <person name="Lundell T."/>
            <person name="Morin E."/>
            <person name="Murat C."/>
            <person name="Riley R."/>
            <person name="Ohm R."/>
            <person name="Sun H."/>
            <person name="Tunlid A."/>
            <person name="Henrissat B."/>
            <person name="Grigoriev I.V."/>
            <person name="Hibbett D.S."/>
            <person name="Martin F."/>
        </authorList>
    </citation>
    <scope>NUCLEOTIDE SEQUENCE [LARGE SCALE GENOMIC DNA]</scope>
    <source>
        <strain evidence="1 2">SS14</strain>
    </source>
</reference>
<dbReference type="AlphaFoldDB" id="A0A0C9TGZ2"/>
<protein>
    <submittedName>
        <fullName evidence="1">Uncharacterized protein</fullName>
    </submittedName>
</protein>
<organism evidence="1 2">
    <name type="scientific">Sphaerobolus stellatus (strain SS14)</name>
    <dbReference type="NCBI Taxonomy" id="990650"/>
    <lineage>
        <taxon>Eukaryota</taxon>
        <taxon>Fungi</taxon>
        <taxon>Dikarya</taxon>
        <taxon>Basidiomycota</taxon>
        <taxon>Agaricomycotina</taxon>
        <taxon>Agaricomycetes</taxon>
        <taxon>Phallomycetidae</taxon>
        <taxon>Geastrales</taxon>
        <taxon>Sphaerobolaceae</taxon>
        <taxon>Sphaerobolus</taxon>
    </lineage>
</organism>
<evidence type="ECO:0000313" key="2">
    <source>
        <dbReference type="Proteomes" id="UP000054279"/>
    </source>
</evidence>
<sequence length="195" mass="22593">MEVNRKELEWHWELYTPYQRQYNTFGDEWDLCSEFAESEAHYNDDPLPDDDFDTLDNDKMHLLPRDDLIVPTKGGFFHDVENSIGTLKIRAHTMPDTRQDINVLDNIILRCVISKQLEGDDSHPNTLDLLSLEGSMNVLTEFGPLTDIGFTIPIRKLVTFTLQAQSLQNLHADVIQKSVRENMEHNGWTHTMLSH</sequence>
<keyword evidence="2" id="KW-1185">Reference proteome</keyword>
<dbReference type="HOGENOM" id="CLU_1397140_0_0_1"/>
<proteinExistence type="predicted"/>
<gene>
    <name evidence="1" type="ORF">M422DRAFT_269937</name>
</gene>
<evidence type="ECO:0000313" key="1">
    <source>
        <dbReference type="EMBL" id="KIJ28728.1"/>
    </source>
</evidence>